<gene>
    <name evidence="1" type="ORF">MILVUS5_LOCUS24890</name>
</gene>
<proteinExistence type="predicted"/>
<organism evidence="1 2">
    <name type="scientific">Trifolium pratense</name>
    <name type="common">Red clover</name>
    <dbReference type="NCBI Taxonomy" id="57577"/>
    <lineage>
        <taxon>Eukaryota</taxon>
        <taxon>Viridiplantae</taxon>
        <taxon>Streptophyta</taxon>
        <taxon>Embryophyta</taxon>
        <taxon>Tracheophyta</taxon>
        <taxon>Spermatophyta</taxon>
        <taxon>Magnoliopsida</taxon>
        <taxon>eudicotyledons</taxon>
        <taxon>Gunneridae</taxon>
        <taxon>Pentapetalae</taxon>
        <taxon>rosids</taxon>
        <taxon>fabids</taxon>
        <taxon>Fabales</taxon>
        <taxon>Fabaceae</taxon>
        <taxon>Papilionoideae</taxon>
        <taxon>50 kb inversion clade</taxon>
        <taxon>NPAAA clade</taxon>
        <taxon>Hologalegina</taxon>
        <taxon>IRL clade</taxon>
        <taxon>Trifolieae</taxon>
        <taxon>Trifolium</taxon>
    </lineage>
</organism>
<reference evidence="1" key="1">
    <citation type="submission" date="2023-10" db="EMBL/GenBank/DDBJ databases">
        <authorList>
            <person name="Rodriguez Cubillos JULIANA M."/>
            <person name="De Vega J."/>
        </authorList>
    </citation>
    <scope>NUCLEOTIDE SEQUENCE</scope>
</reference>
<name>A0ACB0KMR8_TRIPR</name>
<comment type="caution">
    <text evidence="1">The sequence shown here is derived from an EMBL/GenBank/DDBJ whole genome shotgun (WGS) entry which is preliminary data.</text>
</comment>
<keyword evidence="2" id="KW-1185">Reference proteome</keyword>
<sequence length="716" mass="82859">MELEGETKPWLMYFSAKAPKNLTFCSITDPTKSYSTTIPDDWSKPYLRLCTVQHGWFLWEDKISNYDSKFFLWNPLNLEKIMLPPLKHCCNSFGNCILSSPPTTCDEICSIFLFSSHSPSIFYYQLGDKQWTKLCSYDDIVKALAMKGAAPRRGRLTLFEEPVYFRGCLSARMWTTIGIIVVAIEVKPNVKLRLGPLWDRQPPIISGFEQIICKLIGFDNVIFRIKVLHAHDRVVAVFVHKSDCYQGVWEKVENIKDKVFFISCYDSAFACQAINPETEGSRIYIALKNCNFFYIYNIEDKSLATSQHFSNLSKTLAYSMWFMPETRMTGPLKEEIGKAHQVRQRESISEVVHSKDTEDKAPNGLSLPRDVIEVIAKRINNVLDYLHFRASNKLLRQAAPPIQWRSSSSMSMSRFDDLSMCPIFAFSEKDKIINFVHPKHGLEYKNIIKFPQNLYQFMNYEICCSKDGWLLLVAFQRGYQVFFNPFTKEVLPLPSGNKRISNIRCFGMSHSPTSYECVTVELIKIKNITTAHVHQLREGRHRLINFEDKKFPLFNINPAFHNGLFYFLSVTGKLAIIEEKGEEISWKILEKPQAPCSSHFNNFLVECDGNLLTVFESPFAKGVQVFKLNDDTMTWMKVTSLKNHMLFVGKTSFSAVANIPGMENKIYFNRFYGDSVVFYSLETNNYHTFKNDEVVNFHHVREQLNGTWIQPKWHQV</sequence>
<evidence type="ECO:0000313" key="1">
    <source>
        <dbReference type="EMBL" id="CAJ2658526.1"/>
    </source>
</evidence>
<dbReference type="Proteomes" id="UP001177021">
    <property type="component" value="Unassembled WGS sequence"/>
</dbReference>
<protein>
    <submittedName>
        <fullName evidence="1">Uncharacterized protein</fullName>
    </submittedName>
</protein>
<evidence type="ECO:0000313" key="2">
    <source>
        <dbReference type="Proteomes" id="UP001177021"/>
    </source>
</evidence>
<accession>A0ACB0KMR8</accession>
<dbReference type="EMBL" id="CASHSV030000311">
    <property type="protein sequence ID" value="CAJ2658526.1"/>
    <property type="molecule type" value="Genomic_DNA"/>
</dbReference>